<dbReference type="EMBL" id="CP128400">
    <property type="protein sequence ID" value="WJW68406.1"/>
    <property type="molecule type" value="Genomic_DNA"/>
</dbReference>
<evidence type="ECO:0000256" key="2">
    <source>
        <dbReference type="ARBA" id="ARBA00023002"/>
    </source>
</evidence>
<dbReference type="AlphaFoldDB" id="A0A8T7M8Z6"/>
<dbReference type="PRINTS" id="PR00080">
    <property type="entry name" value="SDRFAMILY"/>
</dbReference>
<dbReference type="SUPFAM" id="SSF51735">
    <property type="entry name" value="NAD(P)-binding Rossmann-fold domains"/>
    <property type="match status" value="1"/>
</dbReference>
<dbReference type="InterPro" id="IPR036291">
    <property type="entry name" value="NAD(P)-bd_dom_sf"/>
</dbReference>
<dbReference type="NCBIfam" id="NF004513">
    <property type="entry name" value="PRK05854.1"/>
    <property type="match status" value="1"/>
</dbReference>
<keyword evidence="7" id="KW-1185">Reference proteome</keyword>
<dbReference type="PANTHER" id="PTHR24320">
    <property type="entry name" value="RETINOL DEHYDROGENASE"/>
    <property type="match status" value="1"/>
</dbReference>
<dbReference type="NCBIfam" id="NF004846">
    <property type="entry name" value="PRK06197.1"/>
    <property type="match status" value="1"/>
</dbReference>
<sequence>MTHWTTNDIPDQHGRIAVITGANSGLGYETSLALAAKGAQVIMTSRDPERGKAALNRIKQQLPAASLELMTLDLGSLASIRSFALEFRAKYSRLDLLINNAGVMAIPFRKTVDGFETQLGTNHLGHFALTGLLLDTILETPSSRIVNVSSGLHRSGYIHFDDLYLEKKYTPYAAYSQSKIANLYFTFELQRKLEALGSKTISVSAHPGYAATNLQGTSASSTGSKLNVFMYKLANTLVAQSQAKGALPQLYAATAPEVKGGEFFGPHFMGYRGYPKLEKAADKAYDKEIAAKLWKVSEELTGVKFSFVAQTV</sequence>
<gene>
    <name evidence="4" type="ORF">HXX08_21665</name>
    <name evidence="5" type="ORF">OZ401_004017</name>
</gene>
<evidence type="ECO:0000313" key="4">
    <source>
        <dbReference type="EMBL" id="NWJ48473.1"/>
    </source>
</evidence>
<dbReference type="Proteomes" id="UP000521676">
    <property type="component" value="Unassembled WGS sequence"/>
</dbReference>
<evidence type="ECO:0000256" key="1">
    <source>
        <dbReference type="ARBA" id="ARBA00006484"/>
    </source>
</evidence>
<evidence type="ECO:0000313" key="6">
    <source>
        <dbReference type="Proteomes" id="UP000521676"/>
    </source>
</evidence>
<evidence type="ECO:0000313" key="7">
    <source>
        <dbReference type="Proteomes" id="UP001431572"/>
    </source>
</evidence>
<evidence type="ECO:0000256" key="3">
    <source>
        <dbReference type="RuleBase" id="RU000363"/>
    </source>
</evidence>
<dbReference type="Pfam" id="PF00106">
    <property type="entry name" value="adh_short"/>
    <property type="match status" value="1"/>
</dbReference>
<dbReference type="GO" id="GO:0016491">
    <property type="term" value="F:oxidoreductase activity"/>
    <property type="evidence" value="ECO:0007669"/>
    <property type="project" value="UniProtKB-KW"/>
</dbReference>
<evidence type="ECO:0000313" key="5">
    <source>
        <dbReference type="EMBL" id="WJW68406.1"/>
    </source>
</evidence>
<proteinExistence type="inferred from homology"/>
<reference evidence="5" key="2">
    <citation type="journal article" date="2024" name="Nature">
        <title>Anoxygenic phototroph of the Chloroflexota uses a type I reaction centre.</title>
        <authorList>
            <person name="Tsuji J.M."/>
            <person name="Shaw N.A."/>
            <person name="Nagashima S."/>
            <person name="Venkiteswaran J.J."/>
            <person name="Schiff S.L."/>
            <person name="Watanabe T."/>
            <person name="Fukui M."/>
            <person name="Hanada S."/>
            <person name="Tank M."/>
            <person name="Neufeld J.D."/>
        </authorList>
    </citation>
    <scope>NUCLEOTIDE SEQUENCE</scope>
    <source>
        <strain evidence="5">L227-S17</strain>
    </source>
</reference>
<protein>
    <submittedName>
        <fullName evidence="4 5">Oxidoreductase</fullName>
    </submittedName>
</protein>
<comment type="similarity">
    <text evidence="1 3">Belongs to the short-chain dehydrogenases/reductases (SDR) family.</text>
</comment>
<dbReference type="CDD" id="cd05327">
    <property type="entry name" value="retinol-DH_like_SDR_c_like"/>
    <property type="match status" value="1"/>
</dbReference>
<dbReference type="PRINTS" id="PR00081">
    <property type="entry name" value="GDHRDH"/>
</dbReference>
<reference evidence="4 6" key="1">
    <citation type="submission" date="2020-06" db="EMBL/GenBank/DDBJ databases">
        <title>Anoxygenic phototrophic Chloroflexota member uses a Type I reaction center.</title>
        <authorList>
            <person name="Tsuji J.M."/>
            <person name="Shaw N.A."/>
            <person name="Nagashima S."/>
            <person name="Venkiteswaran J."/>
            <person name="Schiff S.L."/>
            <person name="Hanada S."/>
            <person name="Tank M."/>
            <person name="Neufeld J.D."/>
        </authorList>
    </citation>
    <scope>NUCLEOTIDE SEQUENCE [LARGE SCALE GENOMIC DNA]</scope>
    <source>
        <strain evidence="4">L227-S17</strain>
    </source>
</reference>
<keyword evidence="2" id="KW-0560">Oxidoreductase</keyword>
<accession>A0A8T7M8Z6</accession>
<dbReference type="Proteomes" id="UP001431572">
    <property type="component" value="Chromosome 2"/>
</dbReference>
<name>A0A8T7M8Z6_9CHLR</name>
<organism evidence="4 6">
    <name type="scientific">Candidatus Chlorohelix allophototropha</name>
    <dbReference type="NCBI Taxonomy" id="3003348"/>
    <lineage>
        <taxon>Bacteria</taxon>
        <taxon>Bacillati</taxon>
        <taxon>Chloroflexota</taxon>
        <taxon>Chloroflexia</taxon>
        <taxon>Candidatus Chloroheliales</taxon>
        <taxon>Candidatus Chloroheliaceae</taxon>
        <taxon>Candidatus Chlorohelix</taxon>
    </lineage>
</organism>
<dbReference type="RefSeq" id="WP_341470310.1">
    <property type="nucleotide sequence ID" value="NZ_CP128400.1"/>
</dbReference>
<dbReference type="PANTHER" id="PTHR24320:SF148">
    <property type="entry name" value="NAD(P)-BINDING ROSSMANN-FOLD SUPERFAMILY PROTEIN"/>
    <property type="match status" value="1"/>
</dbReference>
<dbReference type="EMBL" id="JACATZ010000003">
    <property type="protein sequence ID" value="NWJ48473.1"/>
    <property type="molecule type" value="Genomic_DNA"/>
</dbReference>
<dbReference type="InterPro" id="IPR002347">
    <property type="entry name" value="SDR_fam"/>
</dbReference>
<dbReference type="Gene3D" id="3.40.50.720">
    <property type="entry name" value="NAD(P)-binding Rossmann-like Domain"/>
    <property type="match status" value="1"/>
</dbReference>